<dbReference type="STRING" id="1123024.GCA_000423625_00273"/>
<evidence type="ECO:0000313" key="3">
    <source>
        <dbReference type="Proteomes" id="UP000321328"/>
    </source>
</evidence>
<gene>
    <name evidence="2" type="ORF">PA7_27310</name>
</gene>
<reference evidence="2 3" key="1">
    <citation type="submission" date="2019-07" db="EMBL/GenBank/DDBJ databases">
        <title>Whole genome shotgun sequence of Pseudonocardia asaccharolytica NBRC 16224.</title>
        <authorList>
            <person name="Hosoyama A."/>
            <person name="Uohara A."/>
            <person name="Ohji S."/>
            <person name="Ichikawa N."/>
        </authorList>
    </citation>
    <scope>NUCLEOTIDE SEQUENCE [LARGE SCALE GENOMIC DNA]</scope>
    <source>
        <strain evidence="2 3">NBRC 16224</strain>
    </source>
</reference>
<dbReference type="RefSeq" id="WP_037055263.1">
    <property type="nucleotide sequence ID" value="NZ_AUII01000001.1"/>
</dbReference>
<dbReference type="EMBL" id="BJVI01000027">
    <property type="protein sequence ID" value="GEL18894.1"/>
    <property type="molecule type" value="Genomic_DNA"/>
</dbReference>
<dbReference type="AlphaFoldDB" id="A0A511D5N7"/>
<dbReference type="SUPFAM" id="SSF56112">
    <property type="entry name" value="Protein kinase-like (PK-like)"/>
    <property type="match status" value="1"/>
</dbReference>
<dbReference type="InterPro" id="IPR011009">
    <property type="entry name" value="Kinase-like_dom_sf"/>
</dbReference>
<evidence type="ECO:0000259" key="1">
    <source>
        <dbReference type="Pfam" id="PF01636"/>
    </source>
</evidence>
<sequence>MSGALPFGWLRGPIAGPLTSLRASVLIRRTAPAAVAALLDGDGRSWRMGERLRGGSDTAIVAMHDGDATGGRSILLKATMSRPGRAQLVRQGTVLAALHADERLGPWRGLLPRILAAGDVNGAYCTLETRLGGGDGRIAVADPHRRDLVLAGALDAITRLHRRTASVVTVADAGITRWIGEPAAVVRPVLRGAYRAALDRLVGELTGSLHGRRVAVGWVHGDFTAHNVLCAPGCEVTGVVDWCQSDPDGLAVLDVVSFLLTFDTEVAGEELGTVVVRWLADPGRAGAVLTEAQRGLGADPLGPGTLALLAWLRHVATNIAKSPRYAANPVWIRRNVRAVLRHWYRPPRHRHPGPVPPG</sequence>
<dbReference type="Proteomes" id="UP000321328">
    <property type="component" value="Unassembled WGS sequence"/>
</dbReference>
<name>A0A511D5N7_9PSEU</name>
<dbReference type="Pfam" id="PF01636">
    <property type="entry name" value="APH"/>
    <property type="match status" value="1"/>
</dbReference>
<feature type="domain" description="Aminoglycoside phosphotransferase" evidence="1">
    <location>
        <begin position="85"/>
        <end position="285"/>
    </location>
</feature>
<dbReference type="InterPro" id="IPR002575">
    <property type="entry name" value="Aminoglycoside_PTrfase"/>
</dbReference>
<proteinExistence type="predicted"/>
<comment type="caution">
    <text evidence="2">The sequence shown here is derived from an EMBL/GenBank/DDBJ whole genome shotgun (WGS) entry which is preliminary data.</text>
</comment>
<protein>
    <recommendedName>
        <fullName evidence="1">Aminoglycoside phosphotransferase domain-containing protein</fullName>
    </recommendedName>
</protein>
<dbReference type="Gene3D" id="3.90.1200.10">
    <property type="match status" value="1"/>
</dbReference>
<organism evidence="2 3">
    <name type="scientific">Pseudonocardia asaccharolytica DSM 44247 = NBRC 16224</name>
    <dbReference type="NCBI Taxonomy" id="1123024"/>
    <lineage>
        <taxon>Bacteria</taxon>
        <taxon>Bacillati</taxon>
        <taxon>Actinomycetota</taxon>
        <taxon>Actinomycetes</taxon>
        <taxon>Pseudonocardiales</taxon>
        <taxon>Pseudonocardiaceae</taxon>
        <taxon>Pseudonocardia</taxon>
    </lineage>
</organism>
<keyword evidence="3" id="KW-1185">Reference proteome</keyword>
<evidence type="ECO:0000313" key="2">
    <source>
        <dbReference type="EMBL" id="GEL18894.1"/>
    </source>
</evidence>
<accession>A0A511D5N7</accession>